<organismHost>
    <name type="scientific">Vigna unguiculata</name>
    <name type="common">Cowpea</name>
    <dbReference type="NCBI Taxonomy" id="3917"/>
</organismHost>
<evidence type="ECO:0000313" key="1">
    <source>
        <dbReference type="EMBL" id="CAA25316.1"/>
    </source>
</evidence>
<keyword evidence="2" id="KW-1185">Reference proteome</keyword>
<dbReference type="KEGG" id="vg:956625"/>
<dbReference type="RefSeq" id="NP_613284.1">
    <property type="nucleotide sequence ID" value="NC_003550.1"/>
</dbReference>
<dbReference type="Proteomes" id="UP000008589">
    <property type="component" value="Genome"/>
</dbReference>
<protein>
    <submittedName>
        <fullName evidence="1">Uncharacterized protein</fullName>
    </submittedName>
</protein>
<accession>Q66169</accession>
<sequence length="36" mass="4133">HERSSTLSDRASAPVQCFLSLKRNQRSLCGHVVRRH</sequence>
<feature type="non-terminal residue" evidence="1">
    <location>
        <position position="1"/>
    </location>
</feature>
<proteinExistence type="predicted"/>
<reference evidence="1" key="1">
    <citation type="journal article" date="1983" name="EMBO J.">
        <title>Primary structure and gene organization of the middle-component RNA of cowpea mosaic virus.</title>
        <authorList>
            <person name="van Wezenbeek P.M.G.F."/>
            <person name="Verver J."/>
            <person name="Harmsen J."/>
            <person name="Vos P."/>
            <person name="van Kammen A."/>
        </authorList>
    </citation>
    <scope>NUCLEOTIDE SEQUENCE [LARGE SCALE GENOMIC DNA]</scope>
</reference>
<dbReference type="EMBL" id="X00729">
    <property type="protein sequence ID" value="CAA25316.1"/>
    <property type="molecule type" value="Genomic_RNA"/>
</dbReference>
<organismHost>
    <name type="scientific">Crotalaria juncea</name>
    <name type="common">Sunn hemp</name>
    <dbReference type="NCBI Taxonomy" id="3829"/>
</organismHost>
<organismHost>
    <name type="scientific">Cajanus cajan</name>
    <name type="common">Pigeon pea</name>
    <name type="synonym">Cajanus indicus</name>
    <dbReference type="NCBI Taxonomy" id="3821"/>
</organismHost>
<name>Q66169_CPMVS</name>
<evidence type="ECO:0000313" key="2">
    <source>
        <dbReference type="Proteomes" id="UP000008589"/>
    </source>
</evidence>
<organism evidence="1">
    <name type="scientific">Cowpea mosaic virus (strain SB)</name>
    <name type="common">CPMV</name>
    <dbReference type="NCBI Taxonomy" id="928299"/>
    <lineage>
        <taxon>Viruses</taxon>
        <taxon>Riboviria</taxon>
        <taxon>Orthornavirae</taxon>
        <taxon>Pisuviricota</taxon>
        <taxon>Pisoniviricetes</taxon>
        <taxon>Picornavirales</taxon>
        <taxon>Secoviridae</taxon>
        <taxon>Comovirinae</taxon>
        <taxon>Comovirus</taxon>
        <taxon>Comovirus vignae</taxon>
    </lineage>
</organism>
<dbReference type="GeneID" id="956625"/>